<dbReference type="RefSeq" id="WP_094058631.1">
    <property type="nucleotide sequence ID" value="NZ_CP022530.1"/>
</dbReference>
<organism evidence="5 6">
    <name type="scientific">Bacterioplanes sanyensis</name>
    <dbReference type="NCBI Taxonomy" id="1249553"/>
    <lineage>
        <taxon>Bacteria</taxon>
        <taxon>Pseudomonadati</taxon>
        <taxon>Pseudomonadota</taxon>
        <taxon>Gammaproteobacteria</taxon>
        <taxon>Oceanospirillales</taxon>
        <taxon>Oceanospirillaceae</taxon>
        <taxon>Bacterioplanes</taxon>
    </lineage>
</organism>
<evidence type="ECO:0000313" key="5">
    <source>
        <dbReference type="EMBL" id="ASP37413.1"/>
    </source>
</evidence>
<dbReference type="EMBL" id="CP022530">
    <property type="protein sequence ID" value="ASP37413.1"/>
    <property type="molecule type" value="Genomic_DNA"/>
</dbReference>
<sequence>MKRYALFALLLLGWMTTPLHAMTVEVVGRAELGKSIAYSRSQALEDAMHRASLRAGAQVSGTQLMSKGKIERDDVRVSTRSLLSNVDVLWEDQRDGMYEVAIRADVSSQAMCPASSQRYRKAIAIAGFGLANPTEASMGALHNIEQALPRVLVNSLNDRGAIHAYDATRISLYQNPRRAPSAETAQQRLTTSVALATQLGAQYVVSGVVRSLAMAGEASHSEVQGDSWLSLMGFDGSDRQRQFVVDVFVHDGLSGAMLFQRSYATEGDWTAARTDRPGFASPKFWRTPYGHEVRNVLSSVVDDIDEVLRCQPFMARIVKARGHRLHIEASAGAGIRPGDTFKVYRTGTFYNLDLEPRTELTDMATEVVIKQVQPQFVVAEMRLTAEHLAIQRDDMVIAW</sequence>
<evidence type="ECO:0000259" key="3">
    <source>
        <dbReference type="Pfam" id="PF16539"/>
    </source>
</evidence>
<evidence type="ECO:0000313" key="6">
    <source>
        <dbReference type="Proteomes" id="UP000202440"/>
    </source>
</evidence>
<dbReference type="KEGG" id="bsan:CHH28_01380"/>
<feature type="chain" id="PRO_5013279332" description="Flagellar assembly protein T N-terminal domain-containing protein" evidence="1">
    <location>
        <begin position="22"/>
        <end position="399"/>
    </location>
</feature>
<feature type="domain" description="Flagellar assembly protein T C-terminal" evidence="2">
    <location>
        <begin position="323"/>
        <end position="397"/>
    </location>
</feature>
<accession>A0A222FGP4</accession>
<dbReference type="InterPro" id="IPR038180">
    <property type="entry name" value="FlgT_N_sf"/>
</dbReference>
<dbReference type="OrthoDB" id="8778507at2"/>
<reference evidence="5 6" key="1">
    <citation type="submission" date="2017-07" db="EMBL/GenBank/DDBJ databases">
        <title>Annotated genome sequence of Bacterioplanes sanyensis isolated from Red Sea.</title>
        <authorList>
            <person name="Rehman Z.U."/>
        </authorList>
    </citation>
    <scope>NUCLEOTIDE SEQUENCE [LARGE SCALE GENOMIC DNA]</scope>
    <source>
        <strain evidence="5 6">NV9</strain>
    </source>
</reference>
<proteinExistence type="predicted"/>
<dbReference type="InterPro" id="IPR032386">
    <property type="entry name" value="FlgT_M"/>
</dbReference>
<evidence type="ECO:0008006" key="7">
    <source>
        <dbReference type="Google" id="ProtNLM"/>
    </source>
</evidence>
<name>A0A222FGP4_9GAMM</name>
<evidence type="ECO:0000256" key="1">
    <source>
        <dbReference type="SAM" id="SignalP"/>
    </source>
</evidence>
<dbReference type="Gene3D" id="2.40.10.410">
    <property type="entry name" value="FlgT, C-terminal domain"/>
    <property type="match status" value="1"/>
</dbReference>
<gene>
    <name evidence="5" type="ORF">CHH28_01380</name>
</gene>
<dbReference type="InterPro" id="IPR038165">
    <property type="entry name" value="FlgT_C_sf"/>
</dbReference>
<dbReference type="Pfam" id="PF16538">
    <property type="entry name" value="FlgT_C"/>
    <property type="match status" value="1"/>
</dbReference>
<dbReference type="Proteomes" id="UP000202440">
    <property type="component" value="Chromosome"/>
</dbReference>
<evidence type="ECO:0000259" key="2">
    <source>
        <dbReference type="Pfam" id="PF16538"/>
    </source>
</evidence>
<feature type="domain" description="Flagellar assembly protein T middle" evidence="3">
    <location>
        <begin position="115"/>
        <end position="275"/>
    </location>
</feature>
<keyword evidence="6" id="KW-1185">Reference proteome</keyword>
<feature type="signal peptide" evidence="1">
    <location>
        <begin position="1"/>
        <end position="21"/>
    </location>
</feature>
<dbReference type="InterPro" id="IPR032370">
    <property type="entry name" value="FlgT_N"/>
</dbReference>
<dbReference type="AlphaFoldDB" id="A0A222FGP4"/>
<dbReference type="Gene3D" id="3.40.50.10610">
    <property type="entry name" value="ABC-type transport auxiliary lipoprotein component"/>
    <property type="match status" value="1"/>
</dbReference>
<dbReference type="Gene3D" id="3.30.1660.40">
    <property type="entry name" value="FlgT, N-terminal domain"/>
    <property type="match status" value="1"/>
</dbReference>
<protein>
    <recommendedName>
        <fullName evidence="7">Flagellar assembly protein T N-terminal domain-containing protein</fullName>
    </recommendedName>
</protein>
<keyword evidence="1" id="KW-0732">Signal</keyword>
<evidence type="ECO:0000259" key="4">
    <source>
        <dbReference type="Pfam" id="PF16548"/>
    </source>
</evidence>
<dbReference type="Pfam" id="PF16539">
    <property type="entry name" value="FlgT_M"/>
    <property type="match status" value="1"/>
</dbReference>
<dbReference type="Pfam" id="PF16548">
    <property type="entry name" value="FlgT_N"/>
    <property type="match status" value="1"/>
</dbReference>
<feature type="domain" description="Flagellar assembly protein T N-terminal" evidence="4">
    <location>
        <begin position="23"/>
        <end position="107"/>
    </location>
</feature>
<dbReference type="InterPro" id="IPR032388">
    <property type="entry name" value="FlgT_C"/>
</dbReference>